<evidence type="ECO:0000313" key="1">
    <source>
        <dbReference type="EnsemblPlants" id="TuG1812G0100003593.01.T01.cds294716"/>
    </source>
</evidence>
<dbReference type="EnsemblPlants" id="TuG1812G0100003593.01.T01">
    <property type="protein sequence ID" value="TuG1812G0100003593.01.T01.cds294716"/>
    <property type="gene ID" value="TuG1812G0100003593.01"/>
</dbReference>
<reference evidence="2" key="1">
    <citation type="journal article" date="2013" name="Nature">
        <title>Draft genome of the wheat A-genome progenitor Triticum urartu.</title>
        <authorList>
            <person name="Ling H.Q."/>
            <person name="Zhao S."/>
            <person name="Liu D."/>
            <person name="Wang J."/>
            <person name="Sun H."/>
            <person name="Zhang C."/>
            <person name="Fan H."/>
            <person name="Li D."/>
            <person name="Dong L."/>
            <person name="Tao Y."/>
            <person name="Gao C."/>
            <person name="Wu H."/>
            <person name="Li Y."/>
            <person name="Cui Y."/>
            <person name="Guo X."/>
            <person name="Zheng S."/>
            <person name="Wang B."/>
            <person name="Yu K."/>
            <person name="Liang Q."/>
            <person name="Yang W."/>
            <person name="Lou X."/>
            <person name="Chen J."/>
            <person name="Feng M."/>
            <person name="Jian J."/>
            <person name="Zhang X."/>
            <person name="Luo G."/>
            <person name="Jiang Y."/>
            <person name="Liu J."/>
            <person name="Wang Z."/>
            <person name="Sha Y."/>
            <person name="Zhang B."/>
            <person name="Wu H."/>
            <person name="Tang D."/>
            <person name="Shen Q."/>
            <person name="Xue P."/>
            <person name="Zou S."/>
            <person name="Wang X."/>
            <person name="Liu X."/>
            <person name="Wang F."/>
            <person name="Yang Y."/>
            <person name="An X."/>
            <person name="Dong Z."/>
            <person name="Zhang K."/>
            <person name="Zhang X."/>
            <person name="Luo M.C."/>
            <person name="Dvorak J."/>
            <person name="Tong Y."/>
            <person name="Wang J."/>
            <person name="Yang H."/>
            <person name="Li Z."/>
            <person name="Wang D."/>
            <person name="Zhang A."/>
            <person name="Wang J."/>
        </authorList>
    </citation>
    <scope>NUCLEOTIDE SEQUENCE</scope>
    <source>
        <strain evidence="2">cv. G1812</strain>
    </source>
</reference>
<accession>A0A8R7P6C8</accession>
<reference evidence="1" key="3">
    <citation type="submission" date="2022-06" db="UniProtKB">
        <authorList>
            <consortium name="EnsemblPlants"/>
        </authorList>
    </citation>
    <scope>IDENTIFICATION</scope>
</reference>
<keyword evidence="2" id="KW-1185">Reference proteome</keyword>
<evidence type="ECO:0000313" key="2">
    <source>
        <dbReference type="Proteomes" id="UP000015106"/>
    </source>
</evidence>
<dbReference type="Proteomes" id="UP000015106">
    <property type="component" value="Chromosome 1"/>
</dbReference>
<sequence>MRSNSHGDLYPFFSNSSVQAALSVVSNGLWHLRLGHASNKAVSIIARDFLPNCNNDMPS</sequence>
<dbReference type="Gramene" id="TuG1812G0100003593.01.T01">
    <property type="protein sequence ID" value="TuG1812G0100003593.01.T01.cds294716"/>
    <property type="gene ID" value="TuG1812G0100003593.01"/>
</dbReference>
<reference evidence="1" key="2">
    <citation type="submission" date="2018-03" db="EMBL/GenBank/DDBJ databases">
        <title>The Triticum urartu genome reveals the dynamic nature of wheat genome evolution.</title>
        <authorList>
            <person name="Ling H."/>
            <person name="Ma B."/>
            <person name="Shi X."/>
            <person name="Liu H."/>
            <person name="Dong L."/>
            <person name="Sun H."/>
            <person name="Cao Y."/>
            <person name="Gao Q."/>
            <person name="Zheng S."/>
            <person name="Li Y."/>
            <person name="Yu Y."/>
            <person name="Du H."/>
            <person name="Qi M."/>
            <person name="Li Y."/>
            <person name="Yu H."/>
            <person name="Cui Y."/>
            <person name="Wang N."/>
            <person name="Chen C."/>
            <person name="Wu H."/>
            <person name="Zhao Y."/>
            <person name="Zhang J."/>
            <person name="Li Y."/>
            <person name="Zhou W."/>
            <person name="Zhang B."/>
            <person name="Hu W."/>
            <person name="Eijk M."/>
            <person name="Tang J."/>
            <person name="Witsenboer H."/>
            <person name="Zhao S."/>
            <person name="Li Z."/>
            <person name="Zhang A."/>
            <person name="Wang D."/>
            <person name="Liang C."/>
        </authorList>
    </citation>
    <scope>NUCLEOTIDE SEQUENCE [LARGE SCALE GENOMIC DNA]</scope>
    <source>
        <strain evidence="1">cv. G1812</strain>
    </source>
</reference>
<name>A0A8R7P6C8_TRIUA</name>
<dbReference type="AlphaFoldDB" id="A0A8R7P6C8"/>
<organism evidence="1 2">
    <name type="scientific">Triticum urartu</name>
    <name type="common">Red wild einkorn</name>
    <name type="synonym">Crithodium urartu</name>
    <dbReference type="NCBI Taxonomy" id="4572"/>
    <lineage>
        <taxon>Eukaryota</taxon>
        <taxon>Viridiplantae</taxon>
        <taxon>Streptophyta</taxon>
        <taxon>Embryophyta</taxon>
        <taxon>Tracheophyta</taxon>
        <taxon>Spermatophyta</taxon>
        <taxon>Magnoliopsida</taxon>
        <taxon>Liliopsida</taxon>
        <taxon>Poales</taxon>
        <taxon>Poaceae</taxon>
        <taxon>BOP clade</taxon>
        <taxon>Pooideae</taxon>
        <taxon>Triticodae</taxon>
        <taxon>Triticeae</taxon>
        <taxon>Triticinae</taxon>
        <taxon>Triticum</taxon>
    </lineage>
</organism>
<proteinExistence type="predicted"/>
<protein>
    <recommendedName>
        <fullName evidence="3">GAG-pre-integrase domain-containing protein</fullName>
    </recommendedName>
</protein>
<evidence type="ECO:0008006" key="3">
    <source>
        <dbReference type="Google" id="ProtNLM"/>
    </source>
</evidence>